<dbReference type="Pfam" id="PF04152">
    <property type="entry name" value="Mre11_DNA_bind"/>
    <property type="match status" value="1"/>
</dbReference>
<dbReference type="Gene3D" id="3.30.110.110">
    <property type="entry name" value="Mre11, capping domain"/>
    <property type="match status" value="1"/>
</dbReference>
<sequence length="542" mass="55181">MMPWTWTRLWRAVNEVVPNRTARSSCGSCSWTPSSWRHRDARVRRANSRITKLRLSSGRPFEFKHVALRDAAPPLLLPEDSEGVGEFLAHTIQQMTDRAAAGNGQEQGQGLAVRLMAPCWVLPRDPSVLPPPPPPPLPLMRLRVDYTASGNPEGVDIAALTAGIEGGATAADGAVAAATHGSGTGATTTTTTATGATHDSALWCRTCIIGAGGNAAAVEGDSKVWRAASPSSMLPPPPPPLLPLMCLRIDCTASGNGRGGRDGRGGGGGGSHAGTLAASPHTAAAPGKGVGAGARRPPPPSDDDVAIAGADSDKDAIEDGDDDSFAVVAPPAKRAARGGVPKPRADAAAAAATLSRGRSMRAAAAVAAAGGGGGGEWRWRRRWRRRYGTGCKSYRVDGSDGEGELLAYACSDGVEDIEDHSSDGGDDSPPPSAGWGRGRGSWGAAAAAAGTPSLDAWARPRRCFNSSAAGRGRGASMRASKMPRAALAHAAAGAAYAYASSALPDGGGPKATGTTVVAAQVGRVNSKAYGAVWPSSLTPRSQ</sequence>
<feature type="region of interest" description="Disordered" evidence="1">
    <location>
        <begin position="257"/>
        <end position="308"/>
    </location>
</feature>
<accession>A0A835WMU7</accession>
<dbReference type="EMBL" id="JAEHOD010000011">
    <property type="protein sequence ID" value="KAG2450272.1"/>
    <property type="molecule type" value="Genomic_DNA"/>
</dbReference>
<dbReference type="GO" id="GO:0004519">
    <property type="term" value="F:endonuclease activity"/>
    <property type="evidence" value="ECO:0007669"/>
    <property type="project" value="InterPro"/>
</dbReference>
<proteinExistence type="predicted"/>
<evidence type="ECO:0000313" key="3">
    <source>
        <dbReference type="EMBL" id="KAG2450272.1"/>
    </source>
</evidence>
<dbReference type="InterPro" id="IPR007281">
    <property type="entry name" value="Mre11_DNA-bd"/>
</dbReference>
<evidence type="ECO:0000313" key="4">
    <source>
        <dbReference type="Proteomes" id="UP000613740"/>
    </source>
</evidence>
<protein>
    <recommendedName>
        <fullName evidence="2">Mre11 DNA-binding domain-containing protein</fullName>
    </recommendedName>
</protein>
<evidence type="ECO:0000259" key="2">
    <source>
        <dbReference type="Pfam" id="PF04152"/>
    </source>
</evidence>
<evidence type="ECO:0000256" key="1">
    <source>
        <dbReference type="SAM" id="MobiDB-lite"/>
    </source>
</evidence>
<feature type="domain" description="Mre11 DNA-binding" evidence="2">
    <location>
        <begin position="49"/>
        <end position="149"/>
    </location>
</feature>
<dbReference type="GO" id="GO:0006302">
    <property type="term" value="P:double-strand break repair"/>
    <property type="evidence" value="ECO:0007669"/>
    <property type="project" value="InterPro"/>
</dbReference>
<dbReference type="Proteomes" id="UP000613740">
    <property type="component" value="Unassembled WGS sequence"/>
</dbReference>
<organism evidence="3 4">
    <name type="scientific">Chlamydomonas schloesseri</name>
    <dbReference type="NCBI Taxonomy" id="2026947"/>
    <lineage>
        <taxon>Eukaryota</taxon>
        <taxon>Viridiplantae</taxon>
        <taxon>Chlorophyta</taxon>
        <taxon>core chlorophytes</taxon>
        <taxon>Chlorophyceae</taxon>
        <taxon>CS clade</taxon>
        <taxon>Chlamydomonadales</taxon>
        <taxon>Chlamydomonadaceae</taxon>
        <taxon>Chlamydomonas</taxon>
    </lineage>
</organism>
<feature type="region of interest" description="Disordered" evidence="1">
    <location>
        <begin position="416"/>
        <end position="446"/>
    </location>
</feature>
<name>A0A835WMU7_9CHLO</name>
<dbReference type="InterPro" id="IPR038487">
    <property type="entry name" value="Mre11_capping_dom"/>
</dbReference>
<dbReference type="GO" id="GO:0030145">
    <property type="term" value="F:manganese ion binding"/>
    <property type="evidence" value="ECO:0007669"/>
    <property type="project" value="InterPro"/>
</dbReference>
<reference evidence="3" key="1">
    <citation type="journal article" date="2020" name="bioRxiv">
        <title>Comparative genomics of Chlamydomonas.</title>
        <authorList>
            <person name="Craig R.J."/>
            <person name="Hasan A.R."/>
            <person name="Ness R.W."/>
            <person name="Keightley P.D."/>
        </authorList>
    </citation>
    <scope>NUCLEOTIDE SEQUENCE</scope>
    <source>
        <strain evidence="3">CCAP 11/173</strain>
    </source>
</reference>
<dbReference type="GO" id="GO:0005634">
    <property type="term" value="C:nucleus"/>
    <property type="evidence" value="ECO:0007669"/>
    <property type="project" value="InterPro"/>
</dbReference>
<keyword evidence="4" id="KW-1185">Reference proteome</keyword>
<dbReference type="AlphaFoldDB" id="A0A835WMU7"/>
<comment type="caution">
    <text evidence="3">The sequence shown here is derived from an EMBL/GenBank/DDBJ whole genome shotgun (WGS) entry which is preliminary data.</text>
</comment>
<gene>
    <name evidence="3" type="ORF">HYH02_004783</name>
</gene>